<gene>
    <name evidence="2" type="ORF">X797_005643</name>
</gene>
<evidence type="ECO:0000313" key="2">
    <source>
        <dbReference type="EMBL" id="EXV01070.1"/>
    </source>
</evidence>
<accession>A0A014NF91</accession>
<sequence>MNSRKMLRGVQNGKLDEVIEICNKAYHGGNGRLGVDKEALRSTDEYLVRIRELAVDGLLDSCSVLEANPPNNEDVRTALEVLCGAYETEVHIETAERGTKNTDDTDSSQHPWCHVVKKELHPNEAYQKELVAINCPPGLENEETQSAATPTSPEPTPEPPRQCFDSTGPIPCEGGQTMAELDMGRVVWSLRICLGPGRRQMQGRDHGGYLGARVVTTVVVAALRGRTSSIFMTVCCLFCTSVKVKVAHSRQHQPCCNRYLVSYYSNLGVLCEY</sequence>
<dbReference type="Proteomes" id="UP000030151">
    <property type="component" value="Unassembled WGS sequence"/>
</dbReference>
<dbReference type="EMBL" id="JELW01000009">
    <property type="protein sequence ID" value="EXV01070.1"/>
    <property type="molecule type" value="Genomic_DNA"/>
</dbReference>
<comment type="caution">
    <text evidence="2">The sequence shown here is derived from an EMBL/GenBank/DDBJ whole genome shotgun (WGS) entry which is preliminary data.</text>
</comment>
<evidence type="ECO:0000313" key="3">
    <source>
        <dbReference type="Proteomes" id="UP000030151"/>
    </source>
</evidence>
<protein>
    <submittedName>
        <fullName evidence="2">Uncharacterized protein</fullName>
    </submittedName>
</protein>
<proteinExistence type="predicted"/>
<dbReference type="HOGENOM" id="CLU_089013_0_0_1"/>
<evidence type="ECO:0000256" key="1">
    <source>
        <dbReference type="SAM" id="MobiDB-lite"/>
    </source>
</evidence>
<feature type="region of interest" description="Disordered" evidence="1">
    <location>
        <begin position="138"/>
        <end position="167"/>
    </location>
</feature>
<dbReference type="AlphaFoldDB" id="A0A014NF91"/>
<name>A0A014NF91_9HYPO</name>
<organism evidence="2 3">
    <name type="scientific">Metarhizium robertsii</name>
    <dbReference type="NCBI Taxonomy" id="568076"/>
    <lineage>
        <taxon>Eukaryota</taxon>
        <taxon>Fungi</taxon>
        <taxon>Dikarya</taxon>
        <taxon>Ascomycota</taxon>
        <taxon>Pezizomycotina</taxon>
        <taxon>Sordariomycetes</taxon>
        <taxon>Hypocreomycetidae</taxon>
        <taxon>Hypocreales</taxon>
        <taxon>Clavicipitaceae</taxon>
        <taxon>Metarhizium</taxon>
    </lineage>
</organism>
<reference evidence="2 3" key="1">
    <citation type="submission" date="2014-02" db="EMBL/GenBank/DDBJ databases">
        <title>The genome sequence of the entomopathogenic fungus Metarhizium robertsii ARSEF 2575.</title>
        <authorList>
            <person name="Giuliano Garisto Donzelli B."/>
            <person name="Roe B.A."/>
            <person name="Macmil S.L."/>
            <person name="Krasnoff S.B."/>
            <person name="Gibson D.M."/>
        </authorList>
    </citation>
    <scope>NUCLEOTIDE SEQUENCE [LARGE SCALE GENOMIC DNA]</scope>
    <source>
        <strain evidence="2 3">ARSEF 2575</strain>
    </source>
</reference>